<protein>
    <recommendedName>
        <fullName evidence="4">DUF2059 domain-containing protein</fullName>
    </recommendedName>
</protein>
<evidence type="ECO:0000256" key="1">
    <source>
        <dbReference type="SAM" id="SignalP"/>
    </source>
</evidence>
<dbReference type="Proteomes" id="UP000571701">
    <property type="component" value="Unassembled WGS sequence"/>
</dbReference>
<proteinExistence type="predicted"/>
<evidence type="ECO:0000313" key="3">
    <source>
        <dbReference type="Proteomes" id="UP000571701"/>
    </source>
</evidence>
<reference evidence="2 3" key="1">
    <citation type="submission" date="2020-07" db="EMBL/GenBank/DDBJ databases">
        <title>Vibrio marinisediminis sp. nov., isolated from marine sediment.</title>
        <authorList>
            <person name="Ji X."/>
        </authorList>
    </citation>
    <scope>NUCLEOTIDE SEQUENCE [LARGE SCALE GENOMIC DNA]</scope>
    <source>
        <strain evidence="2 3">404</strain>
    </source>
</reference>
<keyword evidence="3" id="KW-1185">Reference proteome</keyword>
<sequence>MKVIKWIGVGVMLPFAHLANAEPISQQQLNLLFQDLTSKPTALVKQFSQYSVEENLTVFLTTTAEKRPDELVQVISQLFIQYPQHVRLIAQIARELGLPNQAITIAAIEAGIDPTVIAEATAAGPEIANAQPIPNAPTKKNPISAN</sequence>
<feature type="chain" id="PRO_5031053998" description="DUF2059 domain-containing protein" evidence="1">
    <location>
        <begin position="22"/>
        <end position="146"/>
    </location>
</feature>
<dbReference type="AlphaFoldDB" id="A0A7W2IUX9"/>
<organism evidence="2 3">
    <name type="scientific">Vibrio marinisediminis</name>
    <dbReference type="NCBI Taxonomy" id="2758441"/>
    <lineage>
        <taxon>Bacteria</taxon>
        <taxon>Pseudomonadati</taxon>
        <taxon>Pseudomonadota</taxon>
        <taxon>Gammaproteobacteria</taxon>
        <taxon>Vibrionales</taxon>
        <taxon>Vibrionaceae</taxon>
        <taxon>Vibrio</taxon>
    </lineage>
</organism>
<accession>A0A7W2IUX9</accession>
<evidence type="ECO:0000313" key="2">
    <source>
        <dbReference type="EMBL" id="MBA5763778.1"/>
    </source>
</evidence>
<gene>
    <name evidence="2" type="ORF">H2O73_15545</name>
</gene>
<evidence type="ECO:0008006" key="4">
    <source>
        <dbReference type="Google" id="ProtNLM"/>
    </source>
</evidence>
<dbReference type="EMBL" id="JACFYF010000011">
    <property type="protein sequence ID" value="MBA5763778.1"/>
    <property type="molecule type" value="Genomic_DNA"/>
</dbReference>
<dbReference type="RefSeq" id="WP_182109788.1">
    <property type="nucleotide sequence ID" value="NZ_JACFYF010000011.1"/>
</dbReference>
<comment type="caution">
    <text evidence="2">The sequence shown here is derived from an EMBL/GenBank/DDBJ whole genome shotgun (WGS) entry which is preliminary data.</text>
</comment>
<feature type="signal peptide" evidence="1">
    <location>
        <begin position="1"/>
        <end position="21"/>
    </location>
</feature>
<keyword evidence="1" id="KW-0732">Signal</keyword>
<name>A0A7W2IUX9_9VIBR</name>